<evidence type="ECO:0000313" key="3">
    <source>
        <dbReference type="EMBL" id="SCU66594.1"/>
    </source>
</evidence>
<feature type="region of interest" description="Disordered" evidence="2">
    <location>
        <begin position="548"/>
        <end position="574"/>
    </location>
</feature>
<keyword evidence="4" id="KW-1185">Reference proteome</keyword>
<feature type="region of interest" description="Disordered" evidence="2">
    <location>
        <begin position="53"/>
        <end position="88"/>
    </location>
</feature>
<gene>
    <name evidence="3" type="ORF">TEOVI_000777200</name>
</gene>
<dbReference type="InterPro" id="IPR001680">
    <property type="entry name" value="WD40_rpt"/>
</dbReference>
<dbReference type="PROSITE" id="PS50082">
    <property type="entry name" value="WD_REPEATS_2"/>
    <property type="match status" value="1"/>
</dbReference>
<feature type="region of interest" description="Disordered" evidence="2">
    <location>
        <begin position="1284"/>
        <end position="1313"/>
    </location>
</feature>
<dbReference type="PANTHER" id="PTHR19878:SF8">
    <property type="entry name" value="AUTOPHAGY-RELATED 16, ISOFORM F"/>
    <property type="match status" value="1"/>
</dbReference>
<accession>A0A1G4I443</accession>
<dbReference type="SUPFAM" id="SSF50978">
    <property type="entry name" value="WD40 repeat-like"/>
    <property type="match status" value="1"/>
</dbReference>
<proteinExistence type="predicted"/>
<dbReference type="Gene3D" id="2.130.10.10">
    <property type="entry name" value="YVTN repeat-like/Quinoprotein amine dehydrogenase"/>
    <property type="match status" value="1"/>
</dbReference>
<feature type="region of interest" description="Disordered" evidence="2">
    <location>
        <begin position="745"/>
        <end position="779"/>
    </location>
</feature>
<sequence length="1432" mass="156244">MAAPFIPELSLGSVETGGGWGVGEQFARLPPAAVQAESRVQLYTVAAVPEGDRTRDLEDSLTENFSNSDGELTNNRSDTASVTRPSLNSVKSTECPAVSTVVVPTTHYATVSADDDDTFVDHGSSTHIGSQSPETATETSNGKSVIRKVAQQQVPDHLKLMRPVSRMSLTQAVRALVVAPDNASFFAAVDDDPVTLLDFKGVQLEVNRELDVTHVHAMAVVRVPAAKLVTFKTSSPKHRSNRSHSVVSAAVKPQPDHGVEGEESYVLWCGVSRGSIVIVDLSDYSVAGVLRNAHAQTITGVWFLSYGKVLTAGKDKALKVWDPQARRCSKSRNIATIISSVVYVSTRKQIWAISNDNYIRVFDSNGNNVRVHTQSNDKAENMVNMKGEMRFIQFYEPSDLIYVAMHRTLVIVDPGTCAVTGAVGVSLSSMSFLDNKALVTGYGGLLQCNKESIALIDLSDPLAPSVLFRGMGLDGSVTSVGAQLLTAVPFIVIAEKEGRSDRYLSVFNYEDTKTLCRGGQLTSVPQQRKVTVDAPNTRRTQMVAHQIPASTLPPPAATSPSAATGAGPQGASSVHHPVVFATEKRGALVREESTVSNVCPQRPSAVVPTRVESSGFYYGSFNNNNPHVSNAGRGYNEHNATNKYGDRNIPVQAGTSPEMMAMLTNFAKQLEDFKTLSATSRSSRLLLDDMSKLHSLVSRLAIGDQLGPAIDGAALNAIEQEYQSHEGRVIAAAVERLRLSSVGVAAERGESSSYPRRPGVSRSATNAVSGRASPSPRLDVDKLRDSVRGFSNSYSRAEDPVSMSGCELPPESLLRWVAQLTRSGQGERESHRRQLESLQRHNARIVERNTAFINGIARIEQALRTQAQRLLEEADATLVQPPEANWDASNSIYGDRHVQLLNQALQQVEQISVSSSPKEINEAIGGLITLNSRLLSAQQHLYCDVARKASRHGSVNALTSERESQGPAQYASGGNHRTRNSVDNMFAASHTHSPRPSQVSVVAMRPQRIMTMIGDEVAFVETFVKDVGKFWCCLGETQKVIYLPYEGGQKPDLFQDFMQYAVLWHLRRSQVMVDVCRRESIMVVAEALFSDFNDCQSDGEKSISESGNAAAHVLRGDRTWIASESTNCGGSRNGSVGGQFSVAEGAPRCSTAWMVSVSLELESVASRMRESFRDAQWTLPPSVPKETVGGFFLIPSEKLHVHSGRLRGLLYWSRLTMHLLFECLECLSGLVFHGDEQPRSFHKDNFKAMEQQVDDWRSFLQDLHNELTQLRSVVLLSQRENGSAQLSASATDGSDEQGGLSRSEEQSQSTDGVVPTGVERCMQWLILLGLYIQRAGKGDVVPPLFISQDSGNTMKAADFGLMAVLDEVAEDVEAVRAKTAALLRYCQKVQSRFARIIEEAVVNEEVGQVFIPLWRGGPIAERYCKGFCHDME</sequence>
<feature type="compositionally biased region" description="Polar residues" evidence="2">
    <location>
        <begin position="123"/>
        <end position="142"/>
    </location>
</feature>
<protein>
    <submittedName>
        <fullName evidence="3">Uncharacterized protein</fullName>
    </submittedName>
</protein>
<dbReference type="Proteomes" id="UP000195570">
    <property type="component" value="Unassembled WGS sequence"/>
</dbReference>
<comment type="caution">
    <text evidence="3">The sequence shown here is derived from an EMBL/GenBank/DDBJ whole genome shotgun (WGS) entry which is preliminary data.</text>
</comment>
<dbReference type="InterPro" id="IPR015943">
    <property type="entry name" value="WD40/YVTN_repeat-like_dom_sf"/>
</dbReference>
<evidence type="ECO:0000256" key="2">
    <source>
        <dbReference type="SAM" id="MobiDB-lite"/>
    </source>
</evidence>
<dbReference type="InterPro" id="IPR036322">
    <property type="entry name" value="WD40_repeat_dom_sf"/>
</dbReference>
<dbReference type="VEuPathDB" id="TriTrypDB:TEOVI_000777200"/>
<dbReference type="GO" id="GO:0000045">
    <property type="term" value="P:autophagosome assembly"/>
    <property type="evidence" value="ECO:0007669"/>
    <property type="project" value="InterPro"/>
</dbReference>
<organism evidence="3 4">
    <name type="scientific">Trypanosoma equiperdum</name>
    <dbReference type="NCBI Taxonomy" id="5694"/>
    <lineage>
        <taxon>Eukaryota</taxon>
        <taxon>Discoba</taxon>
        <taxon>Euglenozoa</taxon>
        <taxon>Kinetoplastea</taxon>
        <taxon>Metakinetoplastina</taxon>
        <taxon>Trypanosomatida</taxon>
        <taxon>Trypanosomatidae</taxon>
        <taxon>Trypanosoma</taxon>
    </lineage>
</organism>
<dbReference type="PANTHER" id="PTHR19878">
    <property type="entry name" value="AUTOPHAGY PROTEIN 16-LIKE"/>
    <property type="match status" value="1"/>
</dbReference>
<reference evidence="3" key="1">
    <citation type="submission" date="2016-09" db="EMBL/GenBank/DDBJ databases">
        <authorList>
            <person name="Hebert L."/>
            <person name="Moumen B."/>
        </authorList>
    </citation>
    <scope>NUCLEOTIDE SEQUENCE [LARGE SCALE GENOMIC DNA]</scope>
    <source>
        <strain evidence="3">OVI</strain>
    </source>
</reference>
<dbReference type="EMBL" id="CZPT02000578">
    <property type="protein sequence ID" value="SCU66594.1"/>
    <property type="molecule type" value="Genomic_DNA"/>
</dbReference>
<feature type="region of interest" description="Disordered" evidence="2">
    <location>
        <begin position="954"/>
        <end position="977"/>
    </location>
</feature>
<dbReference type="InterPro" id="IPR045160">
    <property type="entry name" value="ATG16"/>
</dbReference>
<dbReference type="GeneID" id="92381706"/>
<feature type="repeat" description="WD" evidence="1">
    <location>
        <begin position="291"/>
        <end position="331"/>
    </location>
</feature>
<feature type="region of interest" description="Disordered" evidence="2">
    <location>
        <begin position="234"/>
        <end position="255"/>
    </location>
</feature>
<evidence type="ECO:0000313" key="4">
    <source>
        <dbReference type="Proteomes" id="UP000195570"/>
    </source>
</evidence>
<evidence type="ECO:0000256" key="1">
    <source>
        <dbReference type="PROSITE-ProRule" id="PRU00221"/>
    </source>
</evidence>
<dbReference type="RefSeq" id="XP_067078021.1">
    <property type="nucleotide sequence ID" value="XM_067221920.1"/>
</dbReference>
<feature type="compositionally biased region" description="Polar residues" evidence="2">
    <location>
        <begin position="62"/>
        <end position="88"/>
    </location>
</feature>
<feature type="region of interest" description="Disordered" evidence="2">
    <location>
        <begin position="122"/>
        <end position="142"/>
    </location>
</feature>
<keyword evidence="1" id="KW-0853">WD repeat</keyword>
<name>A0A1G4I443_TRYEQ</name>
<dbReference type="SMART" id="SM00320">
    <property type="entry name" value="WD40"/>
    <property type="match status" value="3"/>
</dbReference>